<protein>
    <submittedName>
        <fullName evidence="1">Uncharacterized protein</fullName>
    </submittedName>
</protein>
<sequence>MQELGLSPLVTIETRCHQLSTSHRAELLIYFRYSSASHTRVWDSDLWWHTKPRYTSTEKKTSTPSLRALHPGTDLWLMPDNSRAIETWTDTSKAQISGCRLQRIHMSYTFAARPLCGRYKILHARGWEMRFPRDLLFDSLTRSSHMFSKLIERTINIR</sequence>
<evidence type="ECO:0000313" key="1">
    <source>
        <dbReference type="EMBL" id="KAL1247463.1"/>
    </source>
</evidence>
<reference evidence="1 2" key="1">
    <citation type="submission" date="2023-09" db="EMBL/GenBank/DDBJ databases">
        <authorList>
            <person name="Wang M."/>
        </authorList>
    </citation>
    <scope>NUCLEOTIDE SEQUENCE [LARGE SCALE GENOMIC DNA]</scope>
    <source>
        <strain evidence="1">GT-2023</strain>
        <tissue evidence="1">Liver</tissue>
    </source>
</reference>
<dbReference type="Proteomes" id="UP001558613">
    <property type="component" value="Unassembled WGS sequence"/>
</dbReference>
<evidence type="ECO:0000313" key="2">
    <source>
        <dbReference type="Proteomes" id="UP001558613"/>
    </source>
</evidence>
<dbReference type="EMBL" id="JAYMGO010000025">
    <property type="protein sequence ID" value="KAL1247463.1"/>
    <property type="molecule type" value="Genomic_DNA"/>
</dbReference>
<accession>A0ABR3L3P0</accession>
<gene>
    <name evidence="1" type="ORF">QQF64_022839</name>
</gene>
<organism evidence="1 2">
    <name type="scientific">Cirrhinus molitorella</name>
    <name type="common">mud carp</name>
    <dbReference type="NCBI Taxonomy" id="172907"/>
    <lineage>
        <taxon>Eukaryota</taxon>
        <taxon>Metazoa</taxon>
        <taxon>Chordata</taxon>
        <taxon>Craniata</taxon>
        <taxon>Vertebrata</taxon>
        <taxon>Euteleostomi</taxon>
        <taxon>Actinopterygii</taxon>
        <taxon>Neopterygii</taxon>
        <taxon>Teleostei</taxon>
        <taxon>Ostariophysi</taxon>
        <taxon>Cypriniformes</taxon>
        <taxon>Cyprinidae</taxon>
        <taxon>Labeoninae</taxon>
        <taxon>Labeonini</taxon>
        <taxon>Cirrhinus</taxon>
    </lineage>
</organism>
<name>A0ABR3L3P0_9TELE</name>
<comment type="caution">
    <text evidence="1">The sequence shown here is derived from an EMBL/GenBank/DDBJ whole genome shotgun (WGS) entry which is preliminary data.</text>
</comment>
<proteinExistence type="predicted"/>
<keyword evidence="2" id="KW-1185">Reference proteome</keyword>